<keyword evidence="6" id="KW-1185">Reference proteome</keyword>
<feature type="domain" description="GST N-terminal" evidence="3">
    <location>
        <begin position="22"/>
        <end position="101"/>
    </location>
</feature>
<dbReference type="InterPro" id="IPR004045">
    <property type="entry name" value="Glutathione_S-Trfase_N"/>
</dbReference>
<evidence type="ECO:0000313" key="5">
    <source>
        <dbReference type="EMBL" id="KAK3929112.1"/>
    </source>
</evidence>
<dbReference type="GO" id="GO:0004364">
    <property type="term" value="F:glutathione transferase activity"/>
    <property type="evidence" value="ECO:0007669"/>
    <property type="project" value="InterPro"/>
</dbReference>
<dbReference type="FunFam" id="1.20.1050.10:FF:000009">
    <property type="entry name" value="Glutathione S-transferase omega-1"/>
    <property type="match status" value="1"/>
</dbReference>
<evidence type="ECO:0000259" key="3">
    <source>
        <dbReference type="PROSITE" id="PS50404"/>
    </source>
</evidence>
<accession>A0AAE1HWV9</accession>
<dbReference type="AlphaFoldDB" id="A0AAE1HWV9"/>
<dbReference type="Pfam" id="PF13410">
    <property type="entry name" value="GST_C_2"/>
    <property type="match status" value="1"/>
</dbReference>
<dbReference type="InterPro" id="IPR040079">
    <property type="entry name" value="Glutathione_S-Trfase"/>
</dbReference>
<reference evidence="5" key="1">
    <citation type="submission" date="2021-07" db="EMBL/GenBank/DDBJ databases">
        <authorList>
            <person name="Catto M.A."/>
            <person name="Jacobson A."/>
            <person name="Kennedy G."/>
            <person name="Labadie P."/>
            <person name="Hunt B.G."/>
            <person name="Srinivasan R."/>
        </authorList>
    </citation>
    <scope>NUCLEOTIDE SEQUENCE</scope>
    <source>
        <strain evidence="5">PL_HMW_Pooled</strain>
        <tissue evidence="5">Head</tissue>
    </source>
</reference>
<evidence type="ECO:0000256" key="1">
    <source>
        <dbReference type="ARBA" id="ARBA00011067"/>
    </source>
</evidence>
<feature type="domain" description="GST C-terminal" evidence="4">
    <location>
        <begin position="106"/>
        <end position="228"/>
    </location>
</feature>
<name>A0AAE1HWV9_9NEOP</name>
<dbReference type="SFLD" id="SFLDS00019">
    <property type="entry name" value="Glutathione_Transferase_(cytos"/>
    <property type="match status" value="1"/>
</dbReference>
<dbReference type="GO" id="GO:0005737">
    <property type="term" value="C:cytoplasm"/>
    <property type="evidence" value="ECO:0007669"/>
    <property type="project" value="InterPro"/>
</dbReference>
<gene>
    <name evidence="5" type="ORF">KUF71_017598</name>
</gene>
<dbReference type="Proteomes" id="UP001219518">
    <property type="component" value="Unassembled WGS sequence"/>
</dbReference>
<dbReference type="GO" id="GO:0006749">
    <property type="term" value="P:glutathione metabolic process"/>
    <property type="evidence" value="ECO:0007669"/>
    <property type="project" value="TreeGrafter"/>
</dbReference>
<dbReference type="InterPro" id="IPR036249">
    <property type="entry name" value="Thioredoxin-like_sf"/>
</dbReference>
<sequence>MQVVGNGRHLTVGSTAPPLTKGKLRLYSMRFCPYAQRVHLVLDAKQIPYDVVFVNLSAKPEWLFDKHPLGKVPAIELEDGTVLYESLVLCEYLDSISANRPLSNPDPLQRAKDKLLIERFSQFIVLFYKMYQDINALNSDDVMKSLDEFETELAKRDTPYFSGTRPGMVDYMIWPWCERADMLTIIAGDRFSLSEKRFPKLLQWKKFMKEDEAVKGTYLDVSDYVKFFKSRQGGSGGDYDMLVS</sequence>
<dbReference type="FunFam" id="3.40.30.10:FF:000123">
    <property type="entry name" value="Glutathione transferase o1"/>
    <property type="match status" value="1"/>
</dbReference>
<dbReference type="CDD" id="cd03055">
    <property type="entry name" value="GST_N_Omega"/>
    <property type="match status" value="1"/>
</dbReference>
<keyword evidence="2" id="KW-0560">Oxidoreductase</keyword>
<reference evidence="5" key="2">
    <citation type="journal article" date="2023" name="BMC Genomics">
        <title>Pest status, molecular evolution, and epigenetic factors derived from the genome assembly of Frankliniella fusca, a thysanopteran phytovirus vector.</title>
        <authorList>
            <person name="Catto M.A."/>
            <person name="Labadie P.E."/>
            <person name="Jacobson A.L."/>
            <person name="Kennedy G.G."/>
            <person name="Srinivasan R."/>
            <person name="Hunt B.G."/>
        </authorList>
    </citation>
    <scope>NUCLEOTIDE SEQUENCE</scope>
    <source>
        <strain evidence="5">PL_HMW_Pooled</strain>
    </source>
</reference>
<dbReference type="CDD" id="cd03184">
    <property type="entry name" value="GST_C_Omega"/>
    <property type="match status" value="1"/>
</dbReference>
<protein>
    <submittedName>
        <fullName evidence="5">Pyrimidodiazepine synthase</fullName>
    </submittedName>
</protein>
<dbReference type="PROSITE" id="PS50404">
    <property type="entry name" value="GST_NTER"/>
    <property type="match status" value="1"/>
</dbReference>
<dbReference type="SFLD" id="SFLDG00358">
    <property type="entry name" value="Main_(cytGST)"/>
    <property type="match status" value="1"/>
</dbReference>
<dbReference type="GO" id="GO:0045174">
    <property type="term" value="F:glutathione dehydrogenase (ascorbate) activity"/>
    <property type="evidence" value="ECO:0007669"/>
    <property type="project" value="TreeGrafter"/>
</dbReference>
<dbReference type="SUPFAM" id="SSF47616">
    <property type="entry name" value="GST C-terminal domain-like"/>
    <property type="match status" value="1"/>
</dbReference>
<dbReference type="PROSITE" id="PS50405">
    <property type="entry name" value="GST_CTER"/>
    <property type="match status" value="1"/>
</dbReference>
<dbReference type="Gene3D" id="3.40.30.10">
    <property type="entry name" value="Glutaredoxin"/>
    <property type="match status" value="1"/>
</dbReference>
<comment type="similarity">
    <text evidence="1">Belongs to the GST superfamily. Omega family.</text>
</comment>
<dbReference type="Gene3D" id="1.20.1050.10">
    <property type="match status" value="1"/>
</dbReference>
<dbReference type="InterPro" id="IPR036282">
    <property type="entry name" value="Glutathione-S-Trfase_C_sf"/>
</dbReference>
<dbReference type="SUPFAM" id="SSF52833">
    <property type="entry name" value="Thioredoxin-like"/>
    <property type="match status" value="1"/>
</dbReference>
<dbReference type="PANTHER" id="PTHR43968">
    <property type="match status" value="1"/>
</dbReference>
<dbReference type="InterPro" id="IPR010987">
    <property type="entry name" value="Glutathione-S-Trfase_C-like"/>
</dbReference>
<dbReference type="InterPro" id="IPR050983">
    <property type="entry name" value="GST_Omega/HSP26"/>
</dbReference>
<evidence type="ECO:0000313" key="6">
    <source>
        <dbReference type="Proteomes" id="UP001219518"/>
    </source>
</evidence>
<dbReference type="PRINTS" id="PR01625">
    <property type="entry name" value="GSTRNSFRASEO"/>
</dbReference>
<dbReference type="Pfam" id="PF13409">
    <property type="entry name" value="GST_N_2"/>
    <property type="match status" value="1"/>
</dbReference>
<comment type="caution">
    <text evidence="5">The sequence shown here is derived from an EMBL/GenBank/DDBJ whole genome shotgun (WGS) entry which is preliminary data.</text>
</comment>
<dbReference type="PANTHER" id="PTHR43968:SF6">
    <property type="entry name" value="GLUTATHIONE S-TRANSFERASE OMEGA"/>
    <property type="match status" value="1"/>
</dbReference>
<dbReference type="EMBL" id="JAHWGI010001376">
    <property type="protein sequence ID" value="KAK3929112.1"/>
    <property type="molecule type" value="Genomic_DNA"/>
</dbReference>
<organism evidence="5 6">
    <name type="scientific">Frankliniella fusca</name>
    <dbReference type="NCBI Taxonomy" id="407009"/>
    <lineage>
        <taxon>Eukaryota</taxon>
        <taxon>Metazoa</taxon>
        <taxon>Ecdysozoa</taxon>
        <taxon>Arthropoda</taxon>
        <taxon>Hexapoda</taxon>
        <taxon>Insecta</taxon>
        <taxon>Pterygota</taxon>
        <taxon>Neoptera</taxon>
        <taxon>Paraneoptera</taxon>
        <taxon>Thysanoptera</taxon>
        <taxon>Terebrantia</taxon>
        <taxon>Thripoidea</taxon>
        <taxon>Thripidae</taxon>
        <taxon>Frankliniella</taxon>
    </lineage>
</organism>
<proteinExistence type="inferred from homology"/>
<dbReference type="InterPro" id="IPR005442">
    <property type="entry name" value="GST_omega"/>
</dbReference>
<evidence type="ECO:0000259" key="4">
    <source>
        <dbReference type="PROSITE" id="PS50405"/>
    </source>
</evidence>
<evidence type="ECO:0000256" key="2">
    <source>
        <dbReference type="ARBA" id="ARBA00023002"/>
    </source>
</evidence>